<dbReference type="InterPro" id="IPR004344">
    <property type="entry name" value="TTL/TTLL_fam"/>
</dbReference>
<gene>
    <name evidence="3" type="ORF">Pcinc_012498</name>
</gene>
<sequence>MVDINGVEKTLLEHHMMQLQSSGVPQHLWPALFRKLLGQVYDAGESFQLCQLTYADGERDEEDSLWQVIVIKPEGIKADDPDSIFVIDHAWTYRAHEARHCLRDIPGLLDRMVALMDIPNNEDNNQQQLTEKVLQEMWKFNGTYSLAKGNPEESLPVWYIMDEFGARIQHCGEPNFRVVPFYFSPHECCYSLLFPIQDTEEGEEVTRNYVECGPVDSLTRDAQMLPWFPLDLSQIDPTQEEPPEDFFLSSCMNEILPDPNNTSSSCPLPSHRPLKVFAEYMYVHEYLTHPSFVMTQDKDQADILWFTQHFKDFRGLRETPERRVNQYPCEHLLTVKNLLAVVSHRASHLHHDDNQDKEDQEKDQETKDEKHRNTNNYPPWLPHTYCLKRELHKFVSVFQRREKRGLDNHWIIKPWNLARGLDHTITNNLNHILRLPSTGPKIAQKYLSDPVLFHRDDIDADVKFDVRYIVMLLSAEPLKVAVYRRFWIRFTNEPFDLSQLDNSQKHFTVNNYNDAFLLQMYCHDFISKFNEQYPEQPWEVAEKKIYSMMHQVFKAAVSQPAPRGLPNNPQCKGFYGLDIMLDWIYKNGKKVMQPQLLEINFNSDCKRACEYYPEFYNDVFAVMFLDETEGHHVAVLE</sequence>
<protein>
    <recommendedName>
        <fullName evidence="2">Tubulin--tyrosine ligase-like protein 12 SET-like domain-containing protein</fullName>
    </recommendedName>
</protein>
<keyword evidence="4" id="KW-1185">Reference proteome</keyword>
<accession>A0AAE1G0L4</accession>
<feature type="region of interest" description="Disordered" evidence="1">
    <location>
        <begin position="346"/>
        <end position="376"/>
    </location>
</feature>
<dbReference type="PANTHER" id="PTHR46088">
    <property type="entry name" value="TUBULIN--TYROSINE LIGASE-LIKE PROTEIN 12"/>
    <property type="match status" value="1"/>
</dbReference>
<dbReference type="Pfam" id="PF03133">
    <property type="entry name" value="TTL"/>
    <property type="match status" value="1"/>
</dbReference>
<evidence type="ECO:0000313" key="4">
    <source>
        <dbReference type="Proteomes" id="UP001286313"/>
    </source>
</evidence>
<feature type="domain" description="Tubulin--tyrosine ligase-like protein 12 SET-like" evidence="2">
    <location>
        <begin position="62"/>
        <end position="230"/>
    </location>
</feature>
<dbReference type="EMBL" id="JAWQEG010001011">
    <property type="protein sequence ID" value="KAK3883166.1"/>
    <property type="molecule type" value="Genomic_DNA"/>
</dbReference>
<proteinExistence type="predicted"/>
<dbReference type="SUPFAM" id="SSF56059">
    <property type="entry name" value="Glutathione synthetase ATP-binding domain-like"/>
    <property type="match status" value="1"/>
</dbReference>
<dbReference type="Pfam" id="PF25556">
    <property type="entry name" value="SET_TTL"/>
    <property type="match status" value="1"/>
</dbReference>
<dbReference type="GO" id="GO:0005737">
    <property type="term" value="C:cytoplasm"/>
    <property type="evidence" value="ECO:0007669"/>
    <property type="project" value="TreeGrafter"/>
</dbReference>
<dbReference type="AlphaFoldDB" id="A0AAE1G0L4"/>
<name>A0AAE1G0L4_PETCI</name>
<feature type="compositionally biased region" description="Basic and acidic residues" evidence="1">
    <location>
        <begin position="349"/>
        <end position="372"/>
    </location>
</feature>
<evidence type="ECO:0000259" key="2">
    <source>
        <dbReference type="Pfam" id="PF25556"/>
    </source>
</evidence>
<dbReference type="PROSITE" id="PS51221">
    <property type="entry name" value="TTL"/>
    <property type="match status" value="1"/>
</dbReference>
<evidence type="ECO:0000256" key="1">
    <source>
        <dbReference type="SAM" id="MobiDB-lite"/>
    </source>
</evidence>
<dbReference type="InterPro" id="IPR027749">
    <property type="entry name" value="TTLL12"/>
</dbReference>
<reference evidence="3" key="1">
    <citation type="submission" date="2023-10" db="EMBL/GenBank/DDBJ databases">
        <title>Genome assemblies of two species of porcelain crab, Petrolisthes cinctipes and Petrolisthes manimaculis (Anomura: Porcellanidae).</title>
        <authorList>
            <person name="Angst P."/>
        </authorList>
    </citation>
    <scope>NUCLEOTIDE SEQUENCE</scope>
    <source>
        <strain evidence="3">PB745_01</strain>
        <tissue evidence="3">Gill</tissue>
    </source>
</reference>
<dbReference type="Proteomes" id="UP001286313">
    <property type="component" value="Unassembled WGS sequence"/>
</dbReference>
<dbReference type="PANTHER" id="PTHR46088:SF1">
    <property type="entry name" value="TUBULIN--TYROSINE LIGASE-LIKE PROTEIN 12"/>
    <property type="match status" value="1"/>
</dbReference>
<evidence type="ECO:0000313" key="3">
    <source>
        <dbReference type="EMBL" id="KAK3883166.1"/>
    </source>
</evidence>
<dbReference type="Gene3D" id="3.30.470.20">
    <property type="entry name" value="ATP-grasp fold, B domain"/>
    <property type="match status" value="1"/>
</dbReference>
<dbReference type="InterPro" id="IPR057954">
    <property type="entry name" value="SET_TTL12"/>
</dbReference>
<comment type="caution">
    <text evidence="3">The sequence shown here is derived from an EMBL/GenBank/DDBJ whole genome shotgun (WGS) entry which is preliminary data.</text>
</comment>
<organism evidence="3 4">
    <name type="scientific">Petrolisthes cinctipes</name>
    <name type="common">Flat porcelain crab</name>
    <dbReference type="NCBI Taxonomy" id="88211"/>
    <lineage>
        <taxon>Eukaryota</taxon>
        <taxon>Metazoa</taxon>
        <taxon>Ecdysozoa</taxon>
        <taxon>Arthropoda</taxon>
        <taxon>Crustacea</taxon>
        <taxon>Multicrustacea</taxon>
        <taxon>Malacostraca</taxon>
        <taxon>Eumalacostraca</taxon>
        <taxon>Eucarida</taxon>
        <taxon>Decapoda</taxon>
        <taxon>Pleocyemata</taxon>
        <taxon>Anomura</taxon>
        <taxon>Galatheoidea</taxon>
        <taxon>Porcellanidae</taxon>
        <taxon>Petrolisthes</taxon>
    </lineage>
</organism>